<dbReference type="EMBL" id="MRCA01000003">
    <property type="protein sequence ID" value="OKH14869.1"/>
    <property type="molecule type" value="Genomic_DNA"/>
</dbReference>
<organism evidence="2 3">
    <name type="scientific">Fischerella major NIES-592</name>
    <dbReference type="NCBI Taxonomy" id="210994"/>
    <lineage>
        <taxon>Bacteria</taxon>
        <taxon>Bacillati</taxon>
        <taxon>Cyanobacteriota</taxon>
        <taxon>Cyanophyceae</taxon>
        <taxon>Nostocales</taxon>
        <taxon>Hapalosiphonaceae</taxon>
        <taxon>Fischerella</taxon>
    </lineage>
</organism>
<dbReference type="AlphaFoldDB" id="A0A1U7H1J9"/>
<evidence type="ECO:0000313" key="2">
    <source>
        <dbReference type="EMBL" id="OKH14869.1"/>
    </source>
</evidence>
<gene>
    <name evidence="2" type="ORF">NIES592_08305</name>
</gene>
<feature type="compositionally biased region" description="Polar residues" evidence="1">
    <location>
        <begin position="232"/>
        <end position="260"/>
    </location>
</feature>
<name>A0A1U7H1J9_9CYAN</name>
<accession>A0A1U7H1J9</accession>
<protein>
    <submittedName>
        <fullName evidence="2">Uncharacterized protein</fullName>
    </submittedName>
</protein>
<sequence length="260" mass="29040">MQNPWGVPEIIHVAGFPLPKMGGLNPEEKDYMAEKIRNVQFQEIAPLAEIADIVVEKEKISKTEAISLIRKTLEGNAGKNEEEIDELLAFAIEYQHELGRIKKPDMLIEKQSQEVAVMILRSRLAPQWILENIDNLRASFRCSLDKEVCALLMATPEENWLSDTTREKVIRQIVRKLPENIYSQIAAFALGEEREWAELPVITVEPEEVTLGERSKGFGNTKKSPKKSASSTVNAITPSNTSESQTPVSTEEVSTASPVG</sequence>
<dbReference type="RefSeq" id="WP_073555465.1">
    <property type="nucleotide sequence ID" value="NZ_MRCA01000003.1"/>
</dbReference>
<dbReference type="Proteomes" id="UP000186391">
    <property type="component" value="Unassembled WGS sequence"/>
</dbReference>
<reference evidence="2 3" key="1">
    <citation type="submission" date="2016-11" db="EMBL/GenBank/DDBJ databases">
        <title>Draft Genome Sequences of Nine Cyanobacterial Strains from Diverse Habitats.</title>
        <authorList>
            <person name="Zhu T."/>
            <person name="Hou S."/>
            <person name="Lu X."/>
            <person name="Hess W.R."/>
        </authorList>
    </citation>
    <scope>NUCLEOTIDE SEQUENCE [LARGE SCALE GENOMIC DNA]</scope>
    <source>
        <strain evidence="2 3">NIES-592</strain>
    </source>
</reference>
<feature type="region of interest" description="Disordered" evidence="1">
    <location>
        <begin position="212"/>
        <end position="260"/>
    </location>
</feature>
<evidence type="ECO:0000313" key="3">
    <source>
        <dbReference type="Proteomes" id="UP000186391"/>
    </source>
</evidence>
<keyword evidence="3" id="KW-1185">Reference proteome</keyword>
<evidence type="ECO:0000256" key="1">
    <source>
        <dbReference type="SAM" id="MobiDB-lite"/>
    </source>
</evidence>
<proteinExistence type="predicted"/>
<comment type="caution">
    <text evidence="2">The sequence shown here is derived from an EMBL/GenBank/DDBJ whole genome shotgun (WGS) entry which is preliminary data.</text>
</comment>